<reference evidence="1 2" key="1">
    <citation type="journal article" date="2015" name="Nature">
        <title>rRNA introns, odd ribosomes, and small enigmatic genomes across a large radiation of phyla.</title>
        <authorList>
            <person name="Brown C.T."/>
            <person name="Hug L.A."/>
            <person name="Thomas B.C."/>
            <person name="Sharon I."/>
            <person name="Castelle C.J."/>
            <person name="Singh A."/>
            <person name="Wilkins M.J."/>
            <person name="Williams K.H."/>
            <person name="Banfield J.F."/>
        </authorList>
    </citation>
    <scope>NUCLEOTIDE SEQUENCE [LARGE SCALE GENOMIC DNA]</scope>
</reference>
<protein>
    <recommendedName>
        <fullName evidence="3">Nucleotidyl transferase AbiEii/AbiGii toxin family protein</fullName>
    </recommendedName>
</protein>
<name>A0A0G0CWD2_9BACT</name>
<dbReference type="Gene3D" id="3.10.450.620">
    <property type="entry name" value="JHP933, nucleotidyltransferase-like core domain"/>
    <property type="match status" value="1"/>
</dbReference>
<sequence>MNIKFLTRQQLEIINRKTLRYPLQIAEKDYFLALVMQIISESPMKNILIFKGGTALHHCYLKQFRFSEDLDFSSNQRSLSLNKIREIFNKLDFLEIKKDYISKATIKIEKLQYLGPLMQPNSLKVEIDFLQNVYLPPQKEKYENVWGLAFFVNVMDIKEICAEKIRAMNDRIRYRDFYDFSMIIKKHSLNLVEIINIVRKKEIRKSISSKNIKDNWKIARGDKQNDYQSIYFSEILEEKEISNYLSMLKFEEIKKSRNG</sequence>
<dbReference type="Pfam" id="PF08843">
    <property type="entry name" value="AbiEii"/>
    <property type="match status" value="1"/>
</dbReference>
<dbReference type="EMBL" id="LBOZ01000003">
    <property type="protein sequence ID" value="KKP47692.1"/>
    <property type="molecule type" value="Genomic_DNA"/>
</dbReference>
<dbReference type="AlphaFoldDB" id="A0A0G0CWD2"/>
<organism evidence="1 2">
    <name type="scientific">Candidatus Woesebacteria bacterium GW2011_GWA2_33_28</name>
    <dbReference type="NCBI Taxonomy" id="1618561"/>
    <lineage>
        <taxon>Bacteria</taxon>
        <taxon>Candidatus Woeseibacteriota</taxon>
    </lineage>
</organism>
<gene>
    <name evidence="1" type="ORF">UR38_C0003G0097</name>
</gene>
<proteinExistence type="predicted"/>
<comment type="caution">
    <text evidence="1">The sequence shown here is derived from an EMBL/GenBank/DDBJ whole genome shotgun (WGS) entry which is preliminary data.</text>
</comment>
<evidence type="ECO:0000313" key="2">
    <source>
        <dbReference type="Proteomes" id="UP000033995"/>
    </source>
</evidence>
<dbReference type="Proteomes" id="UP000033995">
    <property type="component" value="Unassembled WGS sequence"/>
</dbReference>
<evidence type="ECO:0008006" key="3">
    <source>
        <dbReference type="Google" id="ProtNLM"/>
    </source>
</evidence>
<dbReference type="InterPro" id="IPR014942">
    <property type="entry name" value="AbiEii"/>
</dbReference>
<evidence type="ECO:0000313" key="1">
    <source>
        <dbReference type="EMBL" id="KKP47692.1"/>
    </source>
</evidence>
<accession>A0A0G0CWD2</accession>